<comment type="caution">
    <text evidence="1">The sequence shown here is derived from an EMBL/GenBank/DDBJ whole genome shotgun (WGS) entry which is preliminary data.</text>
</comment>
<gene>
    <name evidence="1" type="ORF">ABJI51_43055</name>
</gene>
<keyword evidence="2" id="KW-1185">Reference proteome</keyword>
<protein>
    <submittedName>
        <fullName evidence="1">DUF899 family protein</fullName>
    </submittedName>
</protein>
<organism evidence="1 2">
    <name type="scientific">Amycolatopsis melonis</name>
    <dbReference type="NCBI Taxonomy" id="3156488"/>
    <lineage>
        <taxon>Bacteria</taxon>
        <taxon>Bacillati</taxon>
        <taxon>Actinomycetota</taxon>
        <taxon>Actinomycetes</taxon>
        <taxon>Pseudonocardiales</taxon>
        <taxon>Pseudonocardiaceae</taxon>
        <taxon>Amycolatopsis</taxon>
    </lineage>
</organism>
<dbReference type="Pfam" id="PF05988">
    <property type="entry name" value="DUF899"/>
    <property type="match status" value="1"/>
</dbReference>
<dbReference type="EMBL" id="JBDZYD010000024">
    <property type="protein sequence ID" value="MEQ0565900.1"/>
    <property type="molecule type" value="Genomic_DNA"/>
</dbReference>
<dbReference type="RefSeq" id="WP_348956990.1">
    <property type="nucleotide sequence ID" value="NZ_JBDZYD010000024.1"/>
</dbReference>
<proteinExistence type="predicted"/>
<sequence length="170" mass="18412">MTELTVPQLDRPRVVAGANYLFDGPRGRVPLDALFDGRPRLAVHHTMPDHSGPADIVTAADVAAALSAPDLRLVLVSRAPYAQLERYRRHLGPDLPTYSAVTGAFAADFPASRRLPGTAGGDAWEVDEAGLSFFHRERDCLVHTGSVALTRLDFLSLLGVPDRFRTASAR</sequence>
<accession>A0ABV0LUA5</accession>
<name>A0ABV0LUA5_9PSEU</name>
<evidence type="ECO:0000313" key="1">
    <source>
        <dbReference type="EMBL" id="MEQ0565900.1"/>
    </source>
</evidence>
<dbReference type="InterPro" id="IPR010296">
    <property type="entry name" value="DUF899_thioredox"/>
</dbReference>
<evidence type="ECO:0000313" key="2">
    <source>
        <dbReference type="Proteomes" id="UP001440984"/>
    </source>
</evidence>
<reference evidence="1 2" key="1">
    <citation type="submission" date="2024-05" db="EMBL/GenBank/DDBJ databases">
        <authorList>
            <person name="Zhao H."/>
            <person name="Xu Y."/>
            <person name="Lin S."/>
            <person name="Spain J.C."/>
            <person name="Zhou N.-Y."/>
        </authorList>
    </citation>
    <scope>NUCLEOTIDE SEQUENCE [LARGE SCALE GENOMIC DNA]</scope>
    <source>
        <strain evidence="1 2">NEAU-NG30</strain>
    </source>
</reference>
<dbReference type="Proteomes" id="UP001440984">
    <property type="component" value="Unassembled WGS sequence"/>
</dbReference>